<protein>
    <submittedName>
        <fullName evidence="1">Uncharacterized protein</fullName>
    </submittedName>
</protein>
<accession>A0ACC2VYZ4</accession>
<dbReference type="EMBL" id="JASBWS010000056">
    <property type="protein sequence ID" value="KAJ9104082.1"/>
    <property type="molecule type" value="Genomic_DNA"/>
</dbReference>
<sequence>MTSSNEDKSPEAEDVVPAVDLERRNSAISTTEEDNKIPWLEFRWMHGGAQHMDLPTAPITSQALNYVPFSTSENLRLEEAYQKLSEEEKNEVGRVSGKGTEEAEKEKEKKKKLPDTAEKTPEQAANTSSKEPAHTTGHVKIEKAIGETEEELESVPGPDDIDVEKYPDPGNEMPSVWNGQKAKEDHDKQEEDLDTVVGVTVSQDSLFEVSIPTMSLNPVFWAHTGKRVPVIRATWFINDVSHPCEWELAEELEKGYQEIKPWLSSYPDELHKAIELGDKAAEKLNYPLPVKLNVAASVVYQDAECGQLVQTGMTSYLNKLFWTSFRSKPGGTMVYRGYGAASRASGKSNSKPSSRRSSTTSRRASMSSIRSTGTAADREKSKLATGDGAIPTFDSGDESSEHAEPERTVKPRKTHKSTLSADDKHLVPPPLAHKAKKAVHLAENAKDRIKEQLDKGNAAKATKSRQEAMDEEHVPVTNEEEDDSECTDLILVIHGIGQQLATSYEGFNFVYAANLLRQVMRTQAQNPALGSIIRNRRVQVLPVQWRASLKLEQKQNDEDKYHGLDNTFTMEDITLPKIPAIRQVTNAVLLDIPLFMSHHRQAMIEAVCSQANRAYRLWCARNPDFDGKGRVHVIGHSLGSALAAHILSNQPTKMPAMADIPKRVKDETKTQFLFNTSNLFLCGSPLGIFLHLDQAQIMPRKGRERTMRSPQDEALDRAGRFGCMSCDSLYNIVHLSDPIAYTLNATVDSKIAKSRPPLPITSVTAPFYSSVTEPLANLTKYFDGIPMPSMPSIPMPGFMSSDKSKDAAKGDKVPRKPNMVRLPSGIEMSGPEGEERLQGSRGERRFSALNPHGNIDFVLPSGGVSEYLDALTSHASYWSDPNFGAFLLAEIYARRLDMLRTGMGLAHMSRIGEDIPL</sequence>
<gene>
    <name evidence="1" type="ORF">QFC20_004659</name>
</gene>
<proteinExistence type="predicted"/>
<comment type="caution">
    <text evidence="1">The sequence shown here is derived from an EMBL/GenBank/DDBJ whole genome shotgun (WGS) entry which is preliminary data.</text>
</comment>
<organism evidence="1 2">
    <name type="scientific">Naganishia adeliensis</name>
    <dbReference type="NCBI Taxonomy" id="92952"/>
    <lineage>
        <taxon>Eukaryota</taxon>
        <taxon>Fungi</taxon>
        <taxon>Dikarya</taxon>
        <taxon>Basidiomycota</taxon>
        <taxon>Agaricomycotina</taxon>
        <taxon>Tremellomycetes</taxon>
        <taxon>Filobasidiales</taxon>
        <taxon>Filobasidiaceae</taxon>
        <taxon>Naganishia</taxon>
    </lineage>
</organism>
<evidence type="ECO:0000313" key="1">
    <source>
        <dbReference type="EMBL" id="KAJ9104082.1"/>
    </source>
</evidence>
<name>A0ACC2VYZ4_9TREE</name>
<dbReference type="Proteomes" id="UP001230649">
    <property type="component" value="Unassembled WGS sequence"/>
</dbReference>
<keyword evidence="2" id="KW-1185">Reference proteome</keyword>
<evidence type="ECO:0000313" key="2">
    <source>
        <dbReference type="Proteomes" id="UP001230649"/>
    </source>
</evidence>
<reference evidence="1" key="1">
    <citation type="submission" date="2023-04" db="EMBL/GenBank/DDBJ databases">
        <title>Draft Genome sequencing of Naganishia species isolated from polar environments using Oxford Nanopore Technology.</title>
        <authorList>
            <person name="Leo P."/>
            <person name="Venkateswaran K."/>
        </authorList>
    </citation>
    <scope>NUCLEOTIDE SEQUENCE</scope>
    <source>
        <strain evidence="1">MNA-CCFEE 5262</strain>
    </source>
</reference>